<proteinExistence type="inferred from homology"/>
<dbReference type="Proteomes" id="UP000799423">
    <property type="component" value="Unassembled WGS sequence"/>
</dbReference>
<comment type="catalytic activity">
    <reaction evidence="1 7 8">
        <text>Thiol-dependent hydrolysis of ester, thioester, amide, peptide and isopeptide bonds formed by the C-terminal Gly of ubiquitin (a 76-residue protein attached to proteins as an intracellular targeting signal).</text>
        <dbReference type="EC" id="3.4.19.12"/>
    </reaction>
</comment>
<dbReference type="EMBL" id="MU006375">
    <property type="protein sequence ID" value="KAF2844509.1"/>
    <property type="molecule type" value="Genomic_DNA"/>
</dbReference>
<sequence>MSESQYATHFVPLESDPEIFSDLLHSLGASRKVVFEEVYSLDGSVEVPHPALSLILILPTSKAYEENKAREEAIIASTEHNGGEVVWFKQTINNACGLYAILHAICNSIDSWDEHEKSLILPGSFLAKLLDTKPEEKTRFLECSEELKQLYAAAAARGNTAPPAPDDEVDFHFVCFVKAGPTSIIYELDGDRNGPIPRGTAISAQDDMLTGVGLQILRDTIKRENGESVGFSLMALTKVGQ</sequence>
<organism evidence="10 11">
    <name type="scientific">Plenodomus tracheiphilus IPT5</name>
    <dbReference type="NCBI Taxonomy" id="1408161"/>
    <lineage>
        <taxon>Eukaryota</taxon>
        <taxon>Fungi</taxon>
        <taxon>Dikarya</taxon>
        <taxon>Ascomycota</taxon>
        <taxon>Pezizomycotina</taxon>
        <taxon>Dothideomycetes</taxon>
        <taxon>Pleosporomycetidae</taxon>
        <taxon>Pleosporales</taxon>
        <taxon>Pleosporineae</taxon>
        <taxon>Leptosphaeriaceae</taxon>
        <taxon>Plenodomus</taxon>
    </lineage>
</organism>
<keyword evidence="6 7" id="KW-0788">Thiol protease</keyword>
<evidence type="ECO:0000256" key="8">
    <source>
        <dbReference type="RuleBase" id="RU361215"/>
    </source>
</evidence>
<dbReference type="PROSITE" id="PS52048">
    <property type="entry name" value="UCH_DOMAIN"/>
    <property type="match status" value="1"/>
</dbReference>
<evidence type="ECO:0000256" key="7">
    <source>
        <dbReference type="PROSITE-ProRule" id="PRU01393"/>
    </source>
</evidence>
<dbReference type="SUPFAM" id="SSF54001">
    <property type="entry name" value="Cysteine proteinases"/>
    <property type="match status" value="1"/>
</dbReference>
<dbReference type="GO" id="GO:0004843">
    <property type="term" value="F:cysteine-type deubiquitinase activity"/>
    <property type="evidence" value="ECO:0007669"/>
    <property type="project" value="UniProtKB-UniRule"/>
</dbReference>
<dbReference type="OrthoDB" id="427186at2759"/>
<protein>
    <recommendedName>
        <fullName evidence="8">Ubiquitin carboxyl-terminal hydrolase</fullName>
        <ecNumber evidence="8">3.4.19.12</ecNumber>
    </recommendedName>
</protein>
<evidence type="ECO:0000259" key="9">
    <source>
        <dbReference type="PROSITE" id="PS52048"/>
    </source>
</evidence>
<feature type="active site" description="Nucleophile" evidence="7">
    <location>
        <position position="96"/>
    </location>
</feature>
<name>A0A6A7AQR6_9PLEO</name>
<dbReference type="Pfam" id="PF01088">
    <property type="entry name" value="Peptidase_C12"/>
    <property type="match status" value="1"/>
</dbReference>
<dbReference type="Gene3D" id="3.40.532.10">
    <property type="entry name" value="Peptidase C12, ubiquitin carboxyl-terminal hydrolase"/>
    <property type="match status" value="1"/>
</dbReference>
<dbReference type="GO" id="GO:0005737">
    <property type="term" value="C:cytoplasm"/>
    <property type="evidence" value="ECO:0007669"/>
    <property type="project" value="TreeGrafter"/>
</dbReference>
<evidence type="ECO:0000313" key="11">
    <source>
        <dbReference type="Proteomes" id="UP000799423"/>
    </source>
</evidence>
<dbReference type="AlphaFoldDB" id="A0A6A7AQR6"/>
<evidence type="ECO:0000256" key="6">
    <source>
        <dbReference type="ARBA" id="ARBA00022807"/>
    </source>
</evidence>
<evidence type="ECO:0000256" key="5">
    <source>
        <dbReference type="ARBA" id="ARBA00022801"/>
    </source>
</evidence>
<keyword evidence="11" id="KW-1185">Reference proteome</keyword>
<evidence type="ECO:0000256" key="2">
    <source>
        <dbReference type="ARBA" id="ARBA00009326"/>
    </source>
</evidence>
<feature type="domain" description="UCH catalytic" evidence="9">
    <location>
        <begin position="9"/>
        <end position="238"/>
    </location>
</feature>
<feature type="site" description="Important for enzyme activity" evidence="7">
    <location>
        <position position="189"/>
    </location>
</feature>
<accession>A0A6A7AQR6</accession>
<reference evidence="10" key="1">
    <citation type="submission" date="2020-01" db="EMBL/GenBank/DDBJ databases">
        <authorList>
            <consortium name="DOE Joint Genome Institute"/>
            <person name="Haridas S."/>
            <person name="Albert R."/>
            <person name="Binder M."/>
            <person name="Bloem J."/>
            <person name="Labutti K."/>
            <person name="Salamov A."/>
            <person name="Andreopoulos B."/>
            <person name="Baker S.E."/>
            <person name="Barry K."/>
            <person name="Bills G."/>
            <person name="Bluhm B.H."/>
            <person name="Cannon C."/>
            <person name="Castanera R."/>
            <person name="Culley D.E."/>
            <person name="Daum C."/>
            <person name="Ezra D."/>
            <person name="Gonzalez J.B."/>
            <person name="Henrissat B."/>
            <person name="Kuo A."/>
            <person name="Liang C."/>
            <person name="Lipzen A."/>
            <person name="Lutzoni F."/>
            <person name="Magnuson J."/>
            <person name="Mondo S."/>
            <person name="Nolan M."/>
            <person name="Ohm R."/>
            <person name="Pangilinan J."/>
            <person name="Park H.-J."/>
            <person name="Ramirez L."/>
            <person name="Alfaro M."/>
            <person name="Sun H."/>
            <person name="Tritt A."/>
            <person name="Yoshinaga Y."/>
            <person name="Zwiers L.-H."/>
            <person name="Turgeon B.G."/>
            <person name="Goodwin S.B."/>
            <person name="Spatafora J.W."/>
            <person name="Crous P.W."/>
            <person name="Grigoriev I.V."/>
        </authorList>
    </citation>
    <scope>NUCLEOTIDE SEQUENCE</scope>
    <source>
        <strain evidence="10">IPT5</strain>
    </source>
</reference>
<evidence type="ECO:0000313" key="10">
    <source>
        <dbReference type="EMBL" id="KAF2844509.1"/>
    </source>
</evidence>
<keyword evidence="3 7" id="KW-0645">Protease</keyword>
<dbReference type="PANTHER" id="PTHR10589">
    <property type="entry name" value="UBIQUITIN CARBOXYL-TERMINAL HYDROLASE"/>
    <property type="match status" value="1"/>
</dbReference>
<feature type="site" description="Transition state stabilizer" evidence="7">
    <location>
        <position position="90"/>
    </location>
</feature>
<evidence type="ECO:0000256" key="3">
    <source>
        <dbReference type="ARBA" id="ARBA00022670"/>
    </source>
</evidence>
<dbReference type="GO" id="GO:0016579">
    <property type="term" value="P:protein deubiquitination"/>
    <property type="evidence" value="ECO:0007669"/>
    <property type="project" value="TreeGrafter"/>
</dbReference>
<dbReference type="InterPro" id="IPR036959">
    <property type="entry name" value="Peptidase_C12_UCH_sf"/>
</dbReference>
<keyword evidence="5 7" id="KW-0378">Hydrolase</keyword>
<dbReference type="InterPro" id="IPR038765">
    <property type="entry name" value="Papain-like_cys_pep_sf"/>
</dbReference>
<keyword evidence="4 7" id="KW-0833">Ubl conjugation pathway</keyword>
<dbReference type="GO" id="GO:0006511">
    <property type="term" value="P:ubiquitin-dependent protein catabolic process"/>
    <property type="evidence" value="ECO:0007669"/>
    <property type="project" value="UniProtKB-UniRule"/>
</dbReference>
<dbReference type="PRINTS" id="PR00707">
    <property type="entry name" value="UBCTHYDRLASE"/>
</dbReference>
<gene>
    <name evidence="10" type="ORF">T440DRAFT_410032</name>
</gene>
<dbReference type="PANTHER" id="PTHR10589:SF17">
    <property type="entry name" value="UBIQUITIN CARBOXYL-TERMINAL HYDROLASE"/>
    <property type="match status" value="1"/>
</dbReference>
<dbReference type="EC" id="3.4.19.12" evidence="8"/>
<evidence type="ECO:0000256" key="1">
    <source>
        <dbReference type="ARBA" id="ARBA00000707"/>
    </source>
</evidence>
<comment type="similarity">
    <text evidence="2 7 8">Belongs to the peptidase C12 family.</text>
</comment>
<evidence type="ECO:0000256" key="4">
    <source>
        <dbReference type="ARBA" id="ARBA00022786"/>
    </source>
</evidence>
<dbReference type="InterPro" id="IPR001578">
    <property type="entry name" value="Peptidase_C12_UCH"/>
</dbReference>
<feature type="active site" description="Proton donor" evidence="7">
    <location>
        <position position="172"/>
    </location>
</feature>